<evidence type="ECO:0000256" key="2">
    <source>
        <dbReference type="ARBA" id="ARBA00006555"/>
    </source>
</evidence>
<dbReference type="GO" id="GO:0015031">
    <property type="term" value="P:protein transport"/>
    <property type="evidence" value="ECO:0007669"/>
    <property type="project" value="UniProtKB-KW"/>
</dbReference>
<keyword evidence="4" id="KW-1003">Cell membrane</keyword>
<evidence type="ECO:0000313" key="14">
    <source>
        <dbReference type="Proteomes" id="UP000003374"/>
    </source>
</evidence>
<feature type="domain" description="TonB C-terminal" evidence="12">
    <location>
        <begin position="184"/>
        <end position="281"/>
    </location>
</feature>
<evidence type="ECO:0000259" key="12">
    <source>
        <dbReference type="PROSITE" id="PS52015"/>
    </source>
</evidence>
<evidence type="ECO:0000256" key="9">
    <source>
        <dbReference type="ARBA" id="ARBA00023136"/>
    </source>
</evidence>
<dbReference type="InterPro" id="IPR006260">
    <property type="entry name" value="TonB/TolA_C"/>
</dbReference>
<comment type="subcellular location">
    <subcellularLocation>
        <location evidence="1">Cell inner membrane</location>
        <topology evidence="1">Single-pass membrane protein</topology>
        <orientation evidence="1">Periplasmic side</orientation>
    </subcellularLocation>
</comment>
<comment type="similarity">
    <text evidence="2">Belongs to the TonB family.</text>
</comment>
<keyword evidence="14" id="KW-1185">Reference proteome</keyword>
<keyword evidence="8 11" id="KW-1133">Transmembrane helix</keyword>
<sequence length="283" mass="31528">MTNGASQVGLHARLPLIFLLSLALHLMVLLGLGFTWQVERTRRITPPIEITLAQRPQESPPRDFDFLAQANQNGGGRTILKTKPHERQPTSAAAHAEATPGAVKPPHKQDEQTRPVESKKPAPPKAAPLSKPTPHLNMAGILDTSVHVAARRELSSIVESVSAQYPSEQHIDARTHSHAAAEYMRQWIEKVERIGNLNYPREARERDLSGRLILEVALRPDGSVFSINVLAPSPFNILNEAAKRIVKLAEPYAKIPKTVLQGRDLLVITRSWEFDDARHFYPH</sequence>
<evidence type="ECO:0000256" key="5">
    <source>
        <dbReference type="ARBA" id="ARBA00022519"/>
    </source>
</evidence>
<keyword evidence="6 11" id="KW-0812">Transmembrane</keyword>
<dbReference type="HOGENOM" id="CLU_052089_0_0_6"/>
<dbReference type="Pfam" id="PF03544">
    <property type="entry name" value="TonB_C"/>
    <property type="match status" value="1"/>
</dbReference>
<dbReference type="InterPro" id="IPR051045">
    <property type="entry name" value="TonB-dependent_transducer"/>
</dbReference>
<dbReference type="RefSeq" id="WP_005003415.1">
    <property type="nucleotide sequence ID" value="NZ_CH672427.1"/>
</dbReference>
<evidence type="ECO:0000256" key="3">
    <source>
        <dbReference type="ARBA" id="ARBA00022448"/>
    </source>
</evidence>
<evidence type="ECO:0000256" key="6">
    <source>
        <dbReference type="ARBA" id="ARBA00022692"/>
    </source>
</evidence>
<feature type="compositionally biased region" description="Basic and acidic residues" evidence="10">
    <location>
        <begin position="107"/>
        <end position="120"/>
    </location>
</feature>
<evidence type="ECO:0000256" key="4">
    <source>
        <dbReference type="ARBA" id="ARBA00022475"/>
    </source>
</evidence>
<dbReference type="PANTHER" id="PTHR33446">
    <property type="entry name" value="PROTEIN TONB-RELATED"/>
    <property type="match status" value="1"/>
</dbReference>
<accession>A4BSB5</accession>
<dbReference type="NCBIfam" id="TIGR01352">
    <property type="entry name" value="tonB_Cterm"/>
    <property type="match status" value="1"/>
</dbReference>
<dbReference type="STRING" id="314278.NB231_13311"/>
<evidence type="ECO:0000256" key="8">
    <source>
        <dbReference type="ARBA" id="ARBA00022989"/>
    </source>
</evidence>
<dbReference type="SUPFAM" id="SSF74653">
    <property type="entry name" value="TolA/TonB C-terminal domain"/>
    <property type="match status" value="1"/>
</dbReference>
<dbReference type="PANTHER" id="PTHR33446:SF11">
    <property type="entry name" value="TONB3"/>
    <property type="match status" value="1"/>
</dbReference>
<feature type="transmembrane region" description="Helical" evidence="11">
    <location>
        <begin position="12"/>
        <end position="34"/>
    </location>
</feature>
<dbReference type="EMBL" id="AAOF01000009">
    <property type="protein sequence ID" value="EAR21375.1"/>
    <property type="molecule type" value="Genomic_DNA"/>
</dbReference>
<dbReference type="Proteomes" id="UP000003374">
    <property type="component" value="Unassembled WGS sequence"/>
</dbReference>
<keyword evidence="9 11" id="KW-0472">Membrane</keyword>
<evidence type="ECO:0000256" key="7">
    <source>
        <dbReference type="ARBA" id="ARBA00022927"/>
    </source>
</evidence>
<dbReference type="GO" id="GO:0098797">
    <property type="term" value="C:plasma membrane protein complex"/>
    <property type="evidence" value="ECO:0007669"/>
    <property type="project" value="TreeGrafter"/>
</dbReference>
<name>A4BSB5_9GAMM</name>
<dbReference type="AlphaFoldDB" id="A4BSB5"/>
<dbReference type="PROSITE" id="PS52015">
    <property type="entry name" value="TONB_CTD"/>
    <property type="match status" value="1"/>
</dbReference>
<gene>
    <name evidence="13" type="ORF">NB231_13311</name>
</gene>
<dbReference type="eggNOG" id="COG0810">
    <property type="taxonomic scope" value="Bacteria"/>
</dbReference>
<evidence type="ECO:0000256" key="11">
    <source>
        <dbReference type="SAM" id="Phobius"/>
    </source>
</evidence>
<dbReference type="GO" id="GO:0055085">
    <property type="term" value="P:transmembrane transport"/>
    <property type="evidence" value="ECO:0007669"/>
    <property type="project" value="InterPro"/>
</dbReference>
<reference evidence="13 14" key="1">
    <citation type="submission" date="2006-02" db="EMBL/GenBank/DDBJ databases">
        <authorList>
            <person name="Waterbury J."/>
            <person name="Ferriera S."/>
            <person name="Johnson J."/>
            <person name="Kravitz S."/>
            <person name="Halpern A."/>
            <person name="Remington K."/>
            <person name="Beeson K."/>
            <person name="Tran B."/>
            <person name="Rogers Y.-H."/>
            <person name="Friedman R."/>
            <person name="Venter J.C."/>
        </authorList>
    </citation>
    <scope>NUCLEOTIDE SEQUENCE [LARGE SCALE GENOMIC DNA]</scope>
    <source>
        <strain evidence="13 14">Nb-231</strain>
    </source>
</reference>
<dbReference type="GO" id="GO:0031992">
    <property type="term" value="F:energy transducer activity"/>
    <property type="evidence" value="ECO:0007669"/>
    <property type="project" value="TreeGrafter"/>
</dbReference>
<dbReference type="Gene3D" id="3.30.1150.10">
    <property type="match status" value="1"/>
</dbReference>
<keyword evidence="5" id="KW-0997">Cell inner membrane</keyword>
<evidence type="ECO:0000313" key="13">
    <source>
        <dbReference type="EMBL" id="EAR21375.1"/>
    </source>
</evidence>
<feature type="region of interest" description="Disordered" evidence="10">
    <location>
        <begin position="51"/>
        <end position="137"/>
    </location>
</feature>
<dbReference type="InterPro" id="IPR037682">
    <property type="entry name" value="TonB_C"/>
</dbReference>
<comment type="caution">
    <text evidence="13">The sequence shown here is derived from an EMBL/GenBank/DDBJ whole genome shotgun (WGS) entry which is preliminary data.</text>
</comment>
<keyword evidence="7" id="KW-0653">Protein transport</keyword>
<evidence type="ECO:0000256" key="1">
    <source>
        <dbReference type="ARBA" id="ARBA00004383"/>
    </source>
</evidence>
<organism evidence="13 14">
    <name type="scientific">Nitrococcus mobilis Nb-231</name>
    <dbReference type="NCBI Taxonomy" id="314278"/>
    <lineage>
        <taxon>Bacteria</taxon>
        <taxon>Pseudomonadati</taxon>
        <taxon>Pseudomonadota</taxon>
        <taxon>Gammaproteobacteria</taxon>
        <taxon>Chromatiales</taxon>
        <taxon>Ectothiorhodospiraceae</taxon>
        <taxon>Nitrococcus</taxon>
    </lineage>
</organism>
<keyword evidence="3" id="KW-0813">Transport</keyword>
<evidence type="ECO:0000256" key="10">
    <source>
        <dbReference type="SAM" id="MobiDB-lite"/>
    </source>
</evidence>
<protein>
    <submittedName>
        <fullName evidence="13">TonB protein</fullName>
    </submittedName>
</protein>
<proteinExistence type="inferred from homology"/>